<dbReference type="Proteomes" id="UP000233469">
    <property type="component" value="Unassembled WGS sequence"/>
</dbReference>
<proteinExistence type="predicted"/>
<feature type="non-terminal residue" evidence="1">
    <location>
        <position position="52"/>
    </location>
</feature>
<reference evidence="1 2" key="2">
    <citation type="submission" date="2017-10" db="EMBL/GenBank/DDBJ databases">
        <title>Extensive intraspecific genome diversity in a model arbuscular mycorrhizal fungus.</title>
        <authorList>
            <person name="Chen E.C.H."/>
            <person name="Morin E."/>
            <person name="Baudet D."/>
            <person name="Noel J."/>
            <person name="Ndikumana S."/>
            <person name="Charron P."/>
            <person name="St-Onge C."/>
            <person name="Giorgi J."/>
            <person name="Grigoriev I.V."/>
            <person name="Roux C."/>
            <person name="Martin F.M."/>
            <person name="Corradi N."/>
        </authorList>
    </citation>
    <scope>NUCLEOTIDE SEQUENCE [LARGE SCALE GENOMIC DNA]</scope>
    <source>
        <strain evidence="1 2">C2</strain>
    </source>
</reference>
<sequence length="52" mass="6300">MQKKSIRKNSREFFMTRIVYSHLVGCYIYQIEKMDDEQGESCRFVRFSLGFP</sequence>
<dbReference type="EMBL" id="LLXL01002563">
    <property type="protein sequence ID" value="PKK60498.1"/>
    <property type="molecule type" value="Genomic_DNA"/>
</dbReference>
<accession>A0A2N1MFT3</accession>
<comment type="caution">
    <text evidence="1">The sequence shown here is derived from an EMBL/GenBank/DDBJ whole genome shotgun (WGS) entry which is preliminary data.</text>
</comment>
<evidence type="ECO:0000313" key="2">
    <source>
        <dbReference type="Proteomes" id="UP000233469"/>
    </source>
</evidence>
<dbReference type="AlphaFoldDB" id="A0A2N1MFT3"/>
<organism evidence="1 2">
    <name type="scientific">Rhizophagus irregularis</name>
    <dbReference type="NCBI Taxonomy" id="588596"/>
    <lineage>
        <taxon>Eukaryota</taxon>
        <taxon>Fungi</taxon>
        <taxon>Fungi incertae sedis</taxon>
        <taxon>Mucoromycota</taxon>
        <taxon>Glomeromycotina</taxon>
        <taxon>Glomeromycetes</taxon>
        <taxon>Glomerales</taxon>
        <taxon>Glomeraceae</taxon>
        <taxon>Rhizophagus</taxon>
    </lineage>
</organism>
<name>A0A2N1MFT3_9GLOM</name>
<gene>
    <name evidence="1" type="ORF">RhiirC2_856813</name>
</gene>
<evidence type="ECO:0000313" key="1">
    <source>
        <dbReference type="EMBL" id="PKK60498.1"/>
    </source>
</evidence>
<reference evidence="1 2" key="1">
    <citation type="submission" date="2016-04" db="EMBL/GenBank/DDBJ databases">
        <title>Genome analyses suggest a sexual origin of heterokaryosis in a supposedly ancient asexual fungus.</title>
        <authorList>
            <person name="Ropars J."/>
            <person name="Sedzielewska K."/>
            <person name="Noel J."/>
            <person name="Charron P."/>
            <person name="Farinelli L."/>
            <person name="Marton T."/>
            <person name="Kruger M."/>
            <person name="Pelin A."/>
            <person name="Brachmann A."/>
            <person name="Corradi N."/>
        </authorList>
    </citation>
    <scope>NUCLEOTIDE SEQUENCE [LARGE SCALE GENOMIC DNA]</scope>
    <source>
        <strain evidence="1 2">C2</strain>
    </source>
</reference>
<protein>
    <submittedName>
        <fullName evidence="1">Uncharacterized protein</fullName>
    </submittedName>
</protein>